<feature type="transmembrane region" description="Helical" evidence="6">
    <location>
        <begin position="73"/>
        <end position="93"/>
    </location>
</feature>
<keyword evidence="8" id="KW-1185">Reference proteome</keyword>
<dbReference type="EMBL" id="JADQTO010000037">
    <property type="protein sequence ID" value="MBG0568346.1"/>
    <property type="molecule type" value="Genomic_DNA"/>
</dbReference>
<keyword evidence="5 6" id="KW-0472">Membrane</keyword>
<dbReference type="GO" id="GO:0005886">
    <property type="term" value="C:plasma membrane"/>
    <property type="evidence" value="ECO:0007669"/>
    <property type="project" value="UniProtKB-SubCell"/>
</dbReference>
<feature type="transmembrane region" description="Helical" evidence="6">
    <location>
        <begin position="42"/>
        <end position="67"/>
    </location>
</feature>
<dbReference type="GO" id="GO:0015171">
    <property type="term" value="F:amino acid transmembrane transporter activity"/>
    <property type="evidence" value="ECO:0007669"/>
    <property type="project" value="TreeGrafter"/>
</dbReference>
<feature type="transmembrane region" description="Helical" evidence="6">
    <location>
        <begin position="148"/>
        <end position="169"/>
    </location>
</feature>
<dbReference type="Proteomes" id="UP000598146">
    <property type="component" value="Unassembled WGS sequence"/>
</dbReference>
<evidence type="ECO:0000313" key="7">
    <source>
        <dbReference type="EMBL" id="MBG0568346.1"/>
    </source>
</evidence>
<dbReference type="PIRSF" id="PIRSF006324">
    <property type="entry name" value="LeuE"/>
    <property type="match status" value="1"/>
</dbReference>
<feature type="transmembrane region" description="Helical" evidence="6">
    <location>
        <begin position="6"/>
        <end position="30"/>
    </location>
</feature>
<dbReference type="InterPro" id="IPR001123">
    <property type="entry name" value="LeuE-type"/>
</dbReference>
<gene>
    <name evidence="7" type="ORF">I4J89_43665</name>
</gene>
<dbReference type="Pfam" id="PF01810">
    <property type="entry name" value="LysE"/>
    <property type="match status" value="1"/>
</dbReference>
<evidence type="ECO:0000256" key="3">
    <source>
        <dbReference type="ARBA" id="ARBA00022692"/>
    </source>
</evidence>
<evidence type="ECO:0000313" key="8">
    <source>
        <dbReference type="Proteomes" id="UP000598146"/>
    </source>
</evidence>
<proteinExistence type="predicted"/>
<keyword evidence="3 6" id="KW-0812">Transmembrane</keyword>
<dbReference type="RefSeq" id="WP_196420121.1">
    <property type="nucleotide sequence ID" value="NZ_JADQTO010000037.1"/>
</dbReference>
<evidence type="ECO:0000256" key="6">
    <source>
        <dbReference type="SAM" id="Phobius"/>
    </source>
</evidence>
<protein>
    <submittedName>
        <fullName evidence="7">LysE family translocator</fullName>
    </submittedName>
</protein>
<dbReference type="PANTHER" id="PTHR30086:SF20">
    <property type="entry name" value="ARGININE EXPORTER PROTEIN ARGO-RELATED"/>
    <property type="match status" value="1"/>
</dbReference>
<evidence type="ECO:0000256" key="5">
    <source>
        <dbReference type="ARBA" id="ARBA00023136"/>
    </source>
</evidence>
<feature type="transmembrane region" description="Helical" evidence="6">
    <location>
        <begin position="114"/>
        <end position="136"/>
    </location>
</feature>
<sequence length="209" mass="21781">MPLDPRLLAAFTVATIVATLAPGPDMLFVLSCGMRGGPRAGLLATAGIATGEAVHVLLAAAGLSALFTAVPEAFTALRVAGAVYLAYLGVQMIRRRGDLSLGNPGGPALSDRRAYLTGFLTNLSNPKMIAFSVAFLPQFVDPALGAVWVQFAVLGVILIVLEFLIDGAVGVFAGRIGGWLRHRRTLSRRVDAATGGILIALGFRLAVEQ</sequence>
<evidence type="ECO:0000256" key="1">
    <source>
        <dbReference type="ARBA" id="ARBA00004651"/>
    </source>
</evidence>
<accession>A0A931CL03</accession>
<comment type="subcellular location">
    <subcellularLocation>
        <location evidence="1">Cell membrane</location>
        <topology evidence="1">Multi-pass membrane protein</topology>
    </subcellularLocation>
</comment>
<name>A0A931CL03_9ACTN</name>
<comment type="caution">
    <text evidence="7">The sequence shown here is derived from an EMBL/GenBank/DDBJ whole genome shotgun (WGS) entry which is preliminary data.</text>
</comment>
<keyword evidence="4 6" id="KW-1133">Transmembrane helix</keyword>
<dbReference type="PANTHER" id="PTHR30086">
    <property type="entry name" value="ARGININE EXPORTER PROTEIN ARGO"/>
    <property type="match status" value="1"/>
</dbReference>
<evidence type="ECO:0000256" key="2">
    <source>
        <dbReference type="ARBA" id="ARBA00022475"/>
    </source>
</evidence>
<organism evidence="7 8">
    <name type="scientific">Actinoplanes aureus</name>
    <dbReference type="NCBI Taxonomy" id="2792083"/>
    <lineage>
        <taxon>Bacteria</taxon>
        <taxon>Bacillati</taxon>
        <taxon>Actinomycetota</taxon>
        <taxon>Actinomycetes</taxon>
        <taxon>Micromonosporales</taxon>
        <taxon>Micromonosporaceae</taxon>
        <taxon>Actinoplanes</taxon>
    </lineage>
</organism>
<reference evidence="7" key="1">
    <citation type="submission" date="2020-11" db="EMBL/GenBank/DDBJ databases">
        <title>Isolation and identification of active actinomycetes.</title>
        <authorList>
            <person name="Sun X."/>
        </authorList>
    </citation>
    <scope>NUCLEOTIDE SEQUENCE</scope>
    <source>
        <strain evidence="7">NEAU-A11</strain>
    </source>
</reference>
<dbReference type="AlphaFoldDB" id="A0A931CL03"/>
<keyword evidence="2" id="KW-1003">Cell membrane</keyword>
<evidence type="ECO:0000256" key="4">
    <source>
        <dbReference type="ARBA" id="ARBA00022989"/>
    </source>
</evidence>